<evidence type="ECO:0000256" key="3">
    <source>
        <dbReference type="ARBA" id="ARBA00022884"/>
    </source>
</evidence>
<dbReference type="OrthoDB" id="1711136at2759"/>
<dbReference type="InterPro" id="IPR036416">
    <property type="entry name" value="Pept_tRNA_hydro_sf"/>
</dbReference>
<evidence type="ECO:0000256" key="2">
    <source>
        <dbReference type="ARBA" id="ARBA00022801"/>
    </source>
</evidence>
<dbReference type="PANTHER" id="PTHR17224:SF1">
    <property type="entry name" value="PEPTIDYL-TRNA HYDROLASE"/>
    <property type="match status" value="1"/>
</dbReference>
<accession>A0A1E3BMR1</accession>
<dbReference type="EMBL" id="JXNT01000002">
    <property type="protein sequence ID" value="ODM22245.1"/>
    <property type="molecule type" value="Genomic_DNA"/>
</dbReference>
<evidence type="ECO:0000313" key="5">
    <source>
        <dbReference type="EMBL" id="ODM22245.1"/>
    </source>
</evidence>
<feature type="compositionally biased region" description="Polar residues" evidence="4">
    <location>
        <begin position="1"/>
        <end position="15"/>
    </location>
</feature>
<feature type="region of interest" description="Disordered" evidence="4">
    <location>
        <begin position="1"/>
        <end position="21"/>
    </location>
</feature>
<dbReference type="Pfam" id="PF01195">
    <property type="entry name" value="Pept_tRNA_hydro"/>
    <property type="match status" value="1"/>
</dbReference>
<evidence type="ECO:0000256" key="4">
    <source>
        <dbReference type="SAM" id="MobiDB-lite"/>
    </source>
</evidence>
<proteinExistence type="predicted"/>
<dbReference type="AlphaFoldDB" id="A0A1E3BMR1"/>
<dbReference type="InterPro" id="IPR001328">
    <property type="entry name" value="Pept_tRNA_hydro"/>
</dbReference>
<dbReference type="Gene3D" id="3.40.50.1470">
    <property type="entry name" value="Peptidyl-tRNA hydrolase"/>
    <property type="match status" value="1"/>
</dbReference>
<keyword evidence="3" id="KW-0694">RNA-binding</keyword>
<sequence length="229" mass="25484">MSNIQQHQPPNNPKTTMPDLTKPTKRILFIASIGNPAPYRTTRHSAGHILFESLVPLLPSRFSPTPNRTLSEAEQSVLYKTWKSPAYMNESGGKLVRRLHKWISTLDIQQRQPTLVILHDELESPLGKVRVKRGGAEAASLRGHRGLISIMEVLRGKGLYPPRAPAENTGLSIMRVGVGIGRPESRERGSVADYVLTKMSPKELTAVRAAADPVVELLLEELYREQEQS</sequence>
<dbReference type="GO" id="GO:0000049">
    <property type="term" value="F:tRNA binding"/>
    <property type="evidence" value="ECO:0007669"/>
    <property type="project" value="UniProtKB-KW"/>
</dbReference>
<dbReference type="STRING" id="573508.A0A1E3BMR1"/>
<gene>
    <name evidence="5" type="ORF">SI65_03091</name>
</gene>
<name>A0A1E3BMR1_ASPCR</name>
<dbReference type="GO" id="GO:0004045">
    <property type="term" value="F:peptidyl-tRNA hydrolase activity"/>
    <property type="evidence" value="ECO:0007669"/>
    <property type="project" value="InterPro"/>
</dbReference>
<keyword evidence="2" id="KW-0378">Hydrolase</keyword>
<dbReference type="SUPFAM" id="SSF53178">
    <property type="entry name" value="Peptidyl-tRNA hydrolase-like"/>
    <property type="match status" value="1"/>
</dbReference>
<dbReference type="Proteomes" id="UP000094569">
    <property type="component" value="Unassembled WGS sequence"/>
</dbReference>
<keyword evidence="1" id="KW-0820">tRNA-binding</keyword>
<evidence type="ECO:0000256" key="1">
    <source>
        <dbReference type="ARBA" id="ARBA00022555"/>
    </source>
</evidence>
<dbReference type="PANTHER" id="PTHR17224">
    <property type="entry name" value="PEPTIDYL-TRNA HYDROLASE"/>
    <property type="match status" value="1"/>
</dbReference>
<evidence type="ECO:0008006" key="7">
    <source>
        <dbReference type="Google" id="ProtNLM"/>
    </source>
</evidence>
<reference evidence="5 6" key="1">
    <citation type="journal article" date="2016" name="BMC Genomics">
        <title>Comparative genomic and transcriptomic analyses of the Fuzhuan brick tea-fermentation fungus Aspergillus cristatus.</title>
        <authorList>
            <person name="Ge Y."/>
            <person name="Wang Y."/>
            <person name="Liu Y."/>
            <person name="Tan Y."/>
            <person name="Ren X."/>
            <person name="Zhang X."/>
            <person name="Hyde K.D."/>
            <person name="Liu Y."/>
            <person name="Liu Z."/>
        </authorList>
    </citation>
    <scope>NUCLEOTIDE SEQUENCE [LARGE SCALE GENOMIC DNA]</scope>
    <source>
        <strain evidence="5 6">GZAAS20.1005</strain>
    </source>
</reference>
<organism evidence="5 6">
    <name type="scientific">Aspergillus cristatus</name>
    <name type="common">Chinese Fuzhuan brick tea-fermentation fungus</name>
    <name type="synonym">Eurotium cristatum</name>
    <dbReference type="NCBI Taxonomy" id="573508"/>
    <lineage>
        <taxon>Eukaryota</taxon>
        <taxon>Fungi</taxon>
        <taxon>Dikarya</taxon>
        <taxon>Ascomycota</taxon>
        <taxon>Pezizomycotina</taxon>
        <taxon>Eurotiomycetes</taxon>
        <taxon>Eurotiomycetidae</taxon>
        <taxon>Eurotiales</taxon>
        <taxon>Aspergillaceae</taxon>
        <taxon>Aspergillus</taxon>
        <taxon>Aspergillus subgen. Aspergillus</taxon>
    </lineage>
</organism>
<dbReference type="VEuPathDB" id="FungiDB:SI65_03091"/>
<keyword evidence="6" id="KW-1185">Reference proteome</keyword>
<protein>
    <recommendedName>
        <fullName evidence="7">Peptidyl-tRNA hydrolase</fullName>
    </recommendedName>
</protein>
<evidence type="ECO:0000313" key="6">
    <source>
        <dbReference type="Proteomes" id="UP000094569"/>
    </source>
</evidence>
<comment type="caution">
    <text evidence="5">The sequence shown here is derived from an EMBL/GenBank/DDBJ whole genome shotgun (WGS) entry which is preliminary data.</text>
</comment>
<dbReference type="FunFam" id="3.40.50.1470:FF:000004">
    <property type="entry name" value="Probable peptidyl-tRNA hydrolase"/>
    <property type="match status" value="1"/>
</dbReference>